<proteinExistence type="predicted"/>
<dbReference type="Pfam" id="PF01503">
    <property type="entry name" value="PRA-PH"/>
    <property type="match status" value="1"/>
</dbReference>
<evidence type="ECO:0008006" key="4">
    <source>
        <dbReference type="Google" id="ProtNLM"/>
    </source>
</evidence>
<dbReference type="Proteomes" id="UP001595979">
    <property type="component" value="Unassembled WGS sequence"/>
</dbReference>
<accession>A0ABW1DH16</accession>
<organism evidence="2 3">
    <name type="scientific">Deinococcus petrolearius</name>
    <dbReference type="NCBI Taxonomy" id="1751295"/>
    <lineage>
        <taxon>Bacteria</taxon>
        <taxon>Thermotogati</taxon>
        <taxon>Deinococcota</taxon>
        <taxon>Deinococci</taxon>
        <taxon>Deinococcales</taxon>
        <taxon>Deinococcaceae</taxon>
        <taxon>Deinococcus</taxon>
    </lineage>
</organism>
<dbReference type="RefSeq" id="WP_380045687.1">
    <property type="nucleotide sequence ID" value="NZ_JBHSOH010000003.1"/>
</dbReference>
<comment type="caution">
    <text evidence="2">The sequence shown here is derived from an EMBL/GenBank/DDBJ whole genome shotgun (WGS) entry which is preliminary data.</text>
</comment>
<gene>
    <name evidence="2" type="ORF">ACFPQ6_01495</name>
</gene>
<dbReference type="EMBL" id="JBHSOH010000003">
    <property type="protein sequence ID" value="MFC5846971.1"/>
    <property type="molecule type" value="Genomic_DNA"/>
</dbReference>
<dbReference type="InterPro" id="IPR023292">
    <property type="entry name" value="NTP_PyroPHydrolase-like_dom_sf"/>
</dbReference>
<evidence type="ECO:0000313" key="2">
    <source>
        <dbReference type="EMBL" id="MFC5846971.1"/>
    </source>
</evidence>
<feature type="compositionally biased region" description="Basic and acidic residues" evidence="1">
    <location>
        <begin position="120"/>
        <end position="134"/>
    </location>
</feature>
<feature type="region of interest" description="Disordered" evidence="1">
    <location>
        <begin position="115"/>
        <end position="134"/>
    </location>
</feature>
<dbReference type="Gene3D" id="1.10.3420.10">
    <property type="entry name" value="putative ntp pyrophosphohydrolase like domain"/>
    <property type="match status" value="1"/>
</dbReference>
<keyword evidence="3" id="KW-1185">Reference proteome</keyword>
<dbReference type="InterPro" id="IPR021130">
    <property type="entry name" value="PRib-ATP_PPHydrolase-like"/>
</dbReference>
<reference evidence="3" key="1">
    <citation type="journal article" date="2019" name="Int. J. Syst. Evol. Microbiol.">
        <title>The Global Catalogue of Microorganisms (GCM) 10K type strain sequencing project: providing services to taxonomists for standard genome sequencing and annotation.</title>
        <authorList>
            <consortium name="The Broad Institute Genomics Platform"/>
            <consortium name="The Broad Institute Genome Sequencing Center for Infectious Disease"/>
            <person name="Wu L."/>
            <person name="Ma J."/>
        </authorList>
    </citation>
    <scope>NUCLEOTIDE SEQUENCE [LARGE SCALE GENOMIC DNA]</scope>
    <source>
        <strain evidence="3">CGMCC 1.15053</strain>
    </source>
</reference>
<protein>
    <recommendedName>
        <fullName evidence="4">HAD superfamily Cof-like phosphohydrolase</fullName>
    </recommendedName>
</protein>
<evidence type="ECO:0000256" key="1">
    <source>
        <dbReference type="SAM" id="MobiDB-lite"/>
    </source>
</evidence>
<dbReference type="SUPFAM" id="SSF101386">
    <property type="entry name" value="all-alpha NTP pyrophosphatases"/>
    <property type="match status" value="1"/>
</dbReference>
<sequence>MNLSATPPAARTNAERLREFHRAIGLTPPACPTVPGAGVLALRRTLVAEEYAETEAEFAALTARVAAGEALAPEDLTPLAHELADLLYVTYGALDLLGIDADAVLAEVHRANLSKASGPRRADGKQLKPEGWRPADVRGVIAALSRRERGGRDLG</sequence>
<evidence type="ECO:0000313" key="3">
    <source>
        <dbReference type="Proteomes" id="UP001595979"/>
    </source>
</evidence>
<name>A0ABW1DH16_9DEIO</name>